<comment type="caution">
    <text evidence="1">The sequence shown here is derived from an EMBL/GenBank/DDBJ whole genome shotgun (WGS) entry which is preliminary data.</text>
</comment>
<dbReference type="Proteomes" id="UP001525890">
    <property type="component" value="Unassembled WGS sequence"/>
</dbReference>
<organism evidence="1 2">
    <name type="scientific">Laspinema palackyanum D2a</name>
    <dbReference type="NCBI Taxonomy" id="2953684"/>
    <lineage>
        <taxon>Bacteria</taxon>
        <taxon>Bacillati</taxon>
        <taxon>Cyanobacteriota</taxon>
        <taxon>Cyanophyceae</taxon>
        <taxon>Oscillatoriophycideae</taxon>
        <taxon>Oscillatoriales</taxon>
        <taxon>Laspinemataceae</taxon>
        <taxon>Laspinema</taxon>
        <taxon>Laspinema palackyanum</taxon>
    </lineage>
</organism>
<proteinExistence type="predicted"/>
<dbReference type="EMBL" id="JAMXFF010000068">
    <property type="protein sequence ID" value="MCT7969992.1"/>
    <property type="molecule type" value="Genomic_DNA"/>
</dbReference>
<reference evidence="1 2" key="1">
    <citation type="journal article" date="2022" name="Front. Microbiol.">
        <title>High genomic differentiation and limited gene flow indicate recent cryptic speciation within the genus Laspinema (cyanobacteria).</title>
        <authorList>
            <person name="Stanojkovic A."/>
            <person name="Skoupy S."/>
            <person name="Skaloud P."/>
            <person name="Dvorak P."/>
        </authorList>
    </citation>
    <scope>NUCLEOTIDE SEQUENCE [LARGE SCALE GENOMIC DNA]</scope>
    <source>
        <strain evidence="1 2">D2a</strain>
    </source>
</reference>
<protein>
    <submittedName>
        <fullName evidence="1">Uncharacterized protein</fullName>
    </submittedName>
</protein>
<accession>A0ABT2MZN1</accession>
<dbReference type="RefSeq" id="WP_368009428.1">
    <property type="nucleotide sequence ID" value="NZ_JAMXFF010000068.1"/>
</dbReference>
<name>A0ABT2MZN1_9CYAN</name>
<evidence type="ECO:0000313" key="1">
    <source>
        <dbReference type="EMBL" id="MCT7969992.1"/>
    </source>
</evidence>
<sequence length="78" mass="9026">MPEPESLDLLDTDYANLIASDYDPNLERHWRAALVSPRDAVVLTRLVGLAQKPLETEEDWQQFEAVWGQLEPKERSYV</sequence>
<evidence type="ECO:0000313" key="2">
    <source>
        <dbReference type="Proteomes" id="UP001525890"/>
    </source>
</evidence>
<keyword evidence="2" id="KW-1185">Reference proteome</keyword>
<gene>
    <name evidence="1" type="ORF">NG799_27130</name>
</gene>